<dbReference type="EMBL" id="KN818246">
    <property type="protein sequence ID" value="KIL64896.1"/>
    <property type="molecule type" value="Genomic_DNA"/>
</dbReference>
<reference evidence="1 2" key="1">
    <citation type="submission" date="2014-04" db="EMBL/GenBank/DDBJ databases">
        <title>Evolutionary Origins and Diversification of the Mycorrhizal Mutualists.</title>
        <authorList>
            <consortium name="DOE Joint Genome Institute"/>
            <consortium name="Mycorrhizal Genomics Consortium"/>
            <person name="Kohler A."/>
            <person name="Kuo A."/>
            <person name="Nagy L.G."/>
            <person name="Floudas D."/>
            <person name="Copeland A."/>
            <person name="Barry K.W."/>
            <person name="Cichocki N."/>
            <person name="Veneault-Fourrey C."/>
            <person name="LaButti K."/>
            <person name="Lindquist E.A."/>
            <person name="Lipzen A."/>
            <person name="Lundell T."/>
            <person name="Morin E."/>
            <person name="Murat C."/>
            <person name="Riley R."/>
            <person name="Ohm R."/>
            <person name="Sun H."/>
            <person name="Tunlid A."/>
            <person name="Henrissat B."/>
            <person name="Grigoriev I.V."/>
            <person name="Hibbett D.S."/>
            <person name="Martin F."/>
        </authorList>
    </citation>
    <scope>NUCLEOTIDE SEQUENCE [LARGE SCALE GENOMIC DNA]</scope>
    <source>
        <strain evidence="1 2">Koide BX008</strain>
    </source>
</reference>
<dbReference type="InParanoid" id="A0A0C2X6I6"/>
<proteinExistence type="predicted"/>
<accession>A0A0C2X6I6</accession>
<dbReference type="Proteomes" id="UP000054549">
    <property type="component" value="Unassembled WGS sequence"/>
</dbReference>
<dbReference type="OrthoDB" id="432234at2759"/>
<dbReference type="AlphaFoldDB" id="A0A0C2X6I6"/>
<evidence type="ECO:0000313" key="2">
    <source>
        <dbReference type="Proteomes" id="UP000054549"/>
    </source>
</evidence>
<gene>
    <name evidence="1" type="ORF">M378DRAFT_567937</name>
</gene>
<dbReference type="STRING" id="946122.A0A0C2X6I6"/>
<evidence type="ECO:0000313" key="1">
    <source>
        <dbReference type="EMBL" id="KIL64896.1"/>
    </source>
</evidence>
<protein>
    <submittedName>
        <fullName evidence="1">Uncharacterized protein</fullName>
    </submittedName>
</protein>
<name>A0A0C2X6I6_AMAMK</name>
<sequence>MIERCAIALTFEREFGAPEIVSYLMGWGDRYESHCYSIIFLDAITNALKKAYPALREQR</sequence>
<organism evidence="1 2">
    <name type="scientific">Amanita muscaria (strain Koide BX008)</name>
    <dbReference type="NCBI Taxonomy" id="946122"/>
    <lineage>
        <taxon>Eukaryota</taxon>
        <taxon>Fungi</taxon>
        <taxon>Dikarya</taxon>
        <taxon>Basidiomycota</taxon>
        <taxon>Agaricomycotina</taxon>
        <taxon>Agaricomycetes</taxon>
        <taxon>Agaricomycetidae</taxon>
        <taxon>Agaricales</taxon>
        <taxon>Pluteineae</taxon>
        <taxon>Amanitaceae</taxon>
        <taxon>Amanita</taxon>
    </lineage>
</organism>
<dbReference type="HOGENOM" id="CLU_2960246_0_0_1"/>
<keyword evidence="2" id="KW-1185">Reference proteome</keyword>